<dbReference type="Proteomes" id="UP000261540">
    <property type="component" value="Unplaced"/>
</dbReference>
<dbReference type="SUPFAM" id="SSF50729">
    <property type="entry name" value="PH domain-like"/>
    <property type="match status" value="1"/>
</dbReference>
<feature type="compositionally biased region" description="Polar residues" evidence="1">
    <location>
        <begin position="381"/>
        <end position="395"/>
    </location>
</feature>
<name>A0A3B3QFD2_9TELE</name>
<feature type="compositionally biased region" description="Low complexity" evidence="1">
    <location>
        <begin position="441"/>
        <end position="457"/>
    </location>
</feature>
<sequence>MIWVYLLRASSICHSFSRSPRHLAMSLAPTPTGPPSNGIQEQQERWERKRARTGRELVRTEQRYCHQLELVNTYFVEILKAKGTLRQDIRESIFSSIKAIHSLNQTLLAYLEDGMFGPGFERFCQHLNHYTVYIDNIHNANKVLQMTLKKNKAFRRFKKLQESRPEFRNTILEDLLPLPLQRIQQYKYFLRDLTENTLPDSPESAALSGAVKAVSEVAQRIQDNARSHENQLQLRRIQKLLTGCKSKVLVPGRWYIREGWLRAVPPKGTEVKPKMFFLFSDVLLLTTPCSPLHPTNGDKFCCQRVYALQDCTVGKVFGHTKSQGGLISLTFTEEKLLLMSSDQEDINDWYRSLSSAVGQLASRTTVVHKRDNLCRRPLRSAQAQSEPSTPSVGPSQPQPVRKRNMVAAETTGQCEGPPHSPRLPPGGGGASAMKKMRLTDAPAESAPESAGSSCVIL</sequence>
<organism evidence="4 5">
    <name type="scientific">Paramormyrops kingsleyae</name>
    <dbReference type="NCBI Taxonomy" id="1676925"/>
    <lineage>
        <taxon>Eukaryota</taxon>
        <taxon>Metazoa</taxon>
        <taxon>Chordata</taxon>
        <taxon>Craniata</taxon>
        <taxon>Vertebrata</taxon>
        <taxon>Euteleostomi</taxon>
        <taxon>Actinopterygii</taxon>
        <taxon>Neopterygii</taxon>
        <taxon>Teleostei</taxon>
        <taxon>Osteoglossocephala</taxon>
        <taxon>Osteoglossomorpha</taxon>
        <taxon>Osteoglossiformes</taxon>
        <taxon>Mormyridae</taxon>
        <taxon>Paramormyrops</taxon>
    </lineage>
</organism>
<dbReference type="InterPro" id="IPR042987">
    <property type="entry name" value="ARHGEF39"/>
</dbReference>
<proteinExistence type="predicted"/>
<dbReference type="SMART" id="SM00325">
    <property type="entry name" value="RhoGEF"/>
    <property type="match status" value="1"/>
</dbReference>
<dbReference type="GO" id="GO:0005886">
    <property type="term" value="C:plasma membrane"/>
    <property type="evidence" value="ECO:0007669"/>
    <property type="project" value="TreeGrafter"/>
</dbReference>
<feature type="region of interest" description="Disordered" evidence="1">
    <location>
        <begin position="378"/>
        <end position="457"/>
    </location>
</feature>
<dbReference type="PROSITE" id="PS50010">
    <property type="entry name" value="DH_2"/>
    <property type="match status" value="1"/>
</dbReference>
<reference evidence="4" key="2">
    <citation type="submission" date="2025-09" db="UniProtKB">
        <authorList>
            <consortium name="Ensembl"/>
        </authorList>
    </citation>
    <scope>IDENTIFICATION</scope>
</reference>
<dbReference type="Gene3D" id="1.20.900.10">
    <property type="entry name" value="Dbl homology (DH) domain"/>
    <property type="match status" value="1"/>
</dbReference>
<evidence type="ECO:0000313" key="5">
    <source>
        <dbReference type="Proteomes" id="UP000261540"/>
    </source>
</evidence>
<dbReference type="InterPro" id="IPR001849">
    <property type="entry name" value="PH_domain"/>
</dbReference>
<dbReference type="GO" id="GO:0030335">
    <property type="term" value="P:positive regulation of cell migration"/>
    <property type="evidence" value="ECO:0007669"/>
    <property type="project" value="TreeGrafter"/>
</dbReference>
<evidence type="ECO:0000259" key="3">
    <source>
        <dbReference type="PROSITE" id="PS50010"/>
    </source>
</evidence>
<evidence type="ECO:0000313" key="4">
    <source>
        <dbReference type="Ensembl" id="ENSPKIP00000004479.1"/>
    </source>
</evidence>
<feature type="domain" description="DH" evidence="3">
    <location>
        <begin position="49"/>
        <end position="224"/>
    </location>
</feature>
<dbReference type="Pfam" id="PF00621">
    <property type="entry name" value="RhoGEF"/>
    <property type="match status" value="1"/>
</dbReference>
<reference evidence="4" key="1">
    <citation type="submission" date="2025-08" db="UniProtKB">
        <authorList>
            <consortium name="Ensembl"/>
        </authorList>
    </citation>
    <scope>IDENTIFICATION</scope>
</reference>
<dbReference type="CDD" id="cd00160">
    <property type="entry name" value="RhoGEF"/>
    <property type="match status" value="1"/>
</dbReference>
<dbReference type="SUPFAM" id="SSF48065">
    <property type="entry name" value="DBL homology domain (DH-domain)"/>
    <property type="match status" value="1"/>
</dbReference>
<dbReference type="GO" id="GO:0005085">
    <property type="term" value="F:guanyl-nucleotide exchange factor activity"/>
    <property type="evidence" value="ECO:0007669"/>
    <property type="project" value="InterPro"/>
</dbReference>
<dbReference type="GeneTree" id="ENSGT00440000033863"/>
<dbReference type="PANTHER" id="PTHR47056:SF1">
    <property type="entry name" value="RHO GUANINE NUCLEOTIDE EXCHANGE FACTOR 39"/>
    <property type="match status" value="1"/>
</dbReference>
<dbReference type="InterPro" id="IPR035899">
    <property type="entry name" value="DBL_dom_sf"/>
</dbReference>
<dbReference type="SMART" id="SM00233">
    <property type="entry name" value="PH"/>
    <property type="match status" value="1"/>
</dbReference>
<dbReference type="PANTHER" id="PTHR47056">
    <property type="entry name" value="RHO GUANINE NUCLEOTIDE EXCHANGE FACTOR 39"/>
    <property type="match status" value="1"/>
</dbReference>
<protein>
    <submittedName>
        <fullName evidence="4">Rho guanine nucleotide exchange factor (GEF) 39</fullName>
    </submittedName>
</protein>
<evidence type="ECO:0000259" key="2">
    <source>
        <dbReference type="PROSITE" id="PS50003"/>
    </source>
</evidence>
<accession>A0A3B3QFD2</accession>
<dbReference type="PROSITE" id="PS50003">
    <property type="entry name" value="PH_DOMAIN"/>
    <property type="match status" value="1"/>
</dbReference>
<dbReference type="InterPro" id="IPR011993">
    <property type="entry name" value="PH-like_dom_sf"/>
</dbReference>
<keyword evidence="5" id="KW-1185">Reference proteome</keyword>
<evidence type="ECO:0000256" key="1">
    <source>
        <dbReference type="SAM" id="MobiDB-lite"/>
    </source>
</evidence>
<dbReference type="AlphaFoldDB" id="A0A3B3QFD2"/>
<dbReference type="InterPro" id="IPR000219">
    <property type="entry name" value="DH_dom"/>
</dbReference>
<feature type="domain" description="PH" evidence="2">
    <location>
        <begin position="254"/>
        <end position="358"/>
    </location>
</feature>
<dbReference type="STRING" id="1676925.ENSPKIP00000004479"/>
<dbReference type="Gene3D" id="2.30.29.30">
    <property type="entry name" value="Pleckstrin-homology domain (PH domain)/Phosphotyrosine-binding domain (PTB)"/>
    <property type="match status" value="1"/>
</dbReference>
<dbReference type="Ensembl" id="ENSPKIT00000028461.1">
    <property type="protein sequence ID" value="ENSPKIP00000004479.1"/>
    <property type="gene ID" value="ENSPKIG00000021544.1"/>
</dbReference>